<keyword evidence="6" id="KW-0442">Lipid degradation</keyword>
<evidence type="ECO:0000256" key="12">
    <source>
        <dbReference type="ARBA" id="ARBA00077990"/>
    </source>
</evidence>
<dbReference type="PRINTS" id="PR00390">
    <property type="entry name" value="PHPHLIPASEC"/>
</dbReference>
<feature type="region of interest" description="Disordered" evidence="13">
    <location>
        <begin position="1"/>
        <end position="107"/>
    </location>
</feature>
<keyword evidence="5" id="KW-0378">Hydrolase</keyword>
<dbReference type="SMART" id="SM00149">
    <property type="entry name" value="PLCYc"/>
    <property type="match status" value="1"/>
</dbReference>
<feature type="compositionally biased region" description="Basic and acidic residues" evidence="13">
    <location>
        <begin position="58"/>
        <end position="70"/>
    </location>
</feature>
<dbReference type="PANTHER" id="PTHR13471:SF0">
    <property type="entry name" value="NUCLEAR EXOSOME REGULATOR NRDE2"/>
    <property type="match status" value="1"/>
</dbReference>
<evidence type="ECO:0000256" key="11">
    <source>
        <dbReference type="ARBA" id="ARBA00071913"/>
    </source>
</evidence>
<evidence type="ECO:0000256" key="8">
    <source>
        <dbReference type="ARBA" id="ARBA00023224"/>
    </source>
</evidence>
<evidence type="ECO:0000256" key="7">
    <source>
        <dbReference type="ARBA" id="ARBA00023098"/>
    </source>
</evidence>
<evidence type="ECO:0000256" key="2">
    <source>
        <dbReference type="ARBA" id="ARBA00004123"/>
    </source>
</evidence>
<keyword evidence="8" id="KW-0807">Transducer</keyword>
<dbReference type="InterPro" id="IPR056584">
    <property type="entry name" value="EF-hand_15"/>
</dbReference>
<dbReference type="InterPro" id="IPR013633">
    <property type="entry name" value="NRDE-2"/>
</dbReference>
<organism evidence="15 16">
    <name type="scientific">Purpureocillium lavendulum</name>
    <dbReference type="NCBI Taxonomy" id="1247861"/>
    <lineage>
        <taxon>Eukaryota</taxon>
        <taxon>Fungi</taxon>
        <taxon>Dikarya</taxon>
        <taxon>Ascomycota</taxon>
        <taxon>Pezizomycotina</taxon>
        <taxon>Sordariomycetes</taxon>
        <taxon>Hypocreomycetidae</taxon>
        <taxon>Hypocreales</taxon>
        <taxon>Ophiocordycipitaceae</taxon>
        <taxon>Purpureocillium</taxon>
    </lineage>
</organism>
<dbReference type="Pfam" id="PF00387">
    <property type="entry name" value="PI-PLC-Y"/>
    <property type="match status" value="1"/>
</dbReference>
<comment type="catalytic activity">
    <reaction evidence="1">
        <text>a 1,2-diacyl-sn-glycero-3-phospho-(1D-myo-inositol-4,5-bisphosphate) + H2O = 1D-myo-inositol 1,4,5-trisphosphate + a 1,2-diacyl-sn-glycerol + H(+)</text>
        <dbReference type="Rhea" id="RHEA:33179"/>
        <dbReference type="ChEBI" id="CHEBI:15377"/>
        <dbReference type="ChEBI" id="CHEBI:15378"/>
        <dbReference type="ChEBI" id="CHEBI:17815"/>
        <dbReference type="ChEBI" id="CHEBI:58456"/>
        <dbReference type="ChEBI" id="CHEBI:203600"/>
        <dbReference type="EC" id="3.1.4.11"/>
    </reaction>
</comment>
<gene>
    <name evidence="15" type="primary">NRDE2</name>
    <name evidence="15" type="ORF">O9K51_01398</name>
</gene>
<dbReference type="GO" id="GO:0071013">
    <property type="term" value="C:catalytic step 2 spliceosome"/>
    <property type="evidence" value="ECO:0007669"/>
    <property type="project" value="TreeGrafter"/>
</dbReference>
<feature type="region of interest" description="Disordered" evidence="13">
    <location>
        <begin position="158"/>
        <end position="263"/>
    </location>
</feature>
<evidence type="ECO:0000256" key="3">
    <source>
        <dbReference type="ARBA" id="ARBA00009265"/>
    </source>
</evidence>
<evidence type="ECO:0000256" key="5">
    <source>
        <dbReference type="ARBA" id="ARBA00022801"/>
    </source>
</evidence>
<feature type="region of interest" description="Disordered" evidence="13">
    <location>
        <begin position="1304"/>
        <end position="1327"/>
    </location>
</feature>
<keyword evidence="7" id="KW-0443">Lipid metabolism</keyword>
<comment type="function">
    <text evidence="10">The production of the second messenger molecules diacylglycerol (DAG) and inositol 1,4,5-trisphosphate (IP3) is mediated by activated phosphatidylinositol-specific phospholipase C enzymes.</text>
</comment>
<keyword evidence="9" id="KW-0539">Nucleus</keyword>
<dbReference type="InterPro" id="IPR001711">
    <property type="entry name" value="PLipase_C_Pinositol-sp_Y"/>
</dbReference>
<dbReference type="SUPFAM" id="SSF51695">
    <property type="entry name" value="PLC-like phosphodiesterases"/>
    <property type="match status" value="1"/>
</dbReference>
<feature type="region of interest" description="Disordered" evidence="13">
    <location>
        <begin position="488"/>
        <end position="512"/>
    </location>
</feature>
<keyword evidence="16" id="KW-1185">Reference proteome</keyword>
<proteinExistence type="inferred from homology"/>
<evidence type="ECO:0000313" key="15">
    <source>
        <dbReference type="EMBL" id="KAJ6446625.1"/>
    </source>
</evidence>
<evidence type="ECO:0000256" key="4">
    <source>
        <dbReference type="ARBA" id="ARBA00012368"/>
    </source>
</evidence>
<name>A0AB34G8Y0_9HYPO</name>
<dbReference type="CDD" id="cd00275">
    <property type="entry name" value="C2_PLC_like"/>
    <property type="match status" value="1"/>
</dbReference>
<dbReference type="SUPFAM" id="SSF48452">
    <property type="entry name" value="TPR-like"/>
    <property type="match status" value="1"/>
</dbReference>
<dbReference type="GO" id="GO:0035556">
    <property type="term" value="P:intracellular signal transduction"/>
    <property type="evidence" value="ECO:0007669"/>
    <property type="project" value="InterPro"/>
</dbReference>
<dbReference type="GO" id="GO:0031048">
    <property type="term" value="P:regulatory ncRNA-mediated heterochromatin formation"/>
    <property type="evidence" value="ECO:0007669"/>
    <property type="project" value="TreeGrafter"/>
</dbReference>
<dbReference type="Pfam" id="PF00388">
    <property type="entry name" value="PI-PLC-X"/>
    <property type="match status" value="1"/>
</dbReference>
<dbReference type="EC" id="3.1.4.11" evidence="4"/>
<protein>
    <recommendedName>
        <fullName evidence="11">1-phosphatidylinositol 4,5-bisphosphate phosphodiesterase 1</fullName>
        <ecNumber evidence="4">3.1.4.11</ecNumber>
    </recommendedName>
    <alternativeName>
        <fullName evidence="12">Phospholipase C-1</fullName>
    </alternativeName>
</protein>
<dbReference type="CDD" id="cd08598">
    <property type="entry name" value="PI-PLC1c_yeast"/>
    <property type="match status" value="1"/>
</dbReference>
<feature type="compositionally biased region" description="Acidic residues" evidence="13">
    <location>
        <begin position="243"/>
        <end position="260"/>
    </location>
</feature>
<dbReference type="Pfam" id="PF08424">
    <property type="entry name" value="NRDE-2"/>
    <property type="match status" value="1"/>
</dbReference>
<dbReference type="GO" id="GO:0016042">
    <property type="term" value="P:lipid catabolic process"/>
    <property type="evidence" value="ECO:0007669"/>
    <property type="project" value="UniProtKB-KW"/>
</dbReference>
<evidence type="ECO:0000256" key="9">
    <source>
        <dbReference type="ARBA" id="ARBA00023242"/>
    </source>
</evidence>
<dbReference type="Pfam" id="PF23617">
    <property type="entry name" value="EF-hand_15"/>
    <property type="match status" value="1"/>
</dbReference>
<comment type="subcellular location">
    <subcellularLocation>
        <location evidence="2">Nucleus</location>
    </subcellularLocation>
</comment>
<dbReference type="InterPro" id="IPR000909">
    <property type="entry name" value="PLipase_C_PInositol-sp_X_dom"/>
</dbReference>
<dbReference type="InterPro" id="IPR001192">
    <property type="entry name" value="PI-PLC_fam"/>
</dbReference>
<dbReference type="PROSITE" id="PS50008">
    <property type="entry name" value="PIPLC_Y_DOMAIN"/>
    <property type="match status" value="1"/>
</dbReference>
<feature type="region of interest" description="Disordered" evidence="13">
    <location>
        <begin position="1434"/>
        <end position="1456"/>
    </location>
</feature>
<dbReference type="EMBL" id="JAQHRD010000001">
    <property type="protein sequence ID" value="KAJ6446625.1"/>
    <property type="molecule type" value="Genomic_DNA"/>
</dbReference>
<dbReference type="Gene3D" id="2.60.40.150">
    <property type="entry name" value="C2 domain"/>
    <property type="match status" value="1"/>
</dbReference>
<evidence type="ECO:0000313" key="16">
    <source>
        <dbReference type="Proteomes" id="UP001163105"/>
    </source>
</evidence>
<evidence type="ECO:0000259" key="14">
    <source>
        <dbReference type="PROSITE" id="PS50008"/>
    </source>
</evidence>
<accession>A0AB34G8Y0</accession>
<evidence type="ECO:0000256" key="6">
    <source>
        <dbReference type="ARBA" id="ARBA00022963"/>
    </source>
</evidence>
<comment type="similarity">
    <text evidence="3">Belongs to the NRDE2 family.</text>
</comment>
<dbReference type="InterPro" id="IPR035892">
    <property type="entry name" value="C2_domain_sf"/>
</dbReference>
<feature type="domain" description="PI-PLC Y-box" evidence="14">
    <location>
        <begin position="1466"/>
        <end position="1579"/>
    </location>
</feature>
<sequence length="1738" mass="194439">MAAGDGSDGKKLSAPKFSSFKPKLPSREQSEKPSSRESAREGDDSRPARRHRHHRSSHDRDNTPRRHEGRTATSRSDYQRDEKSLESLQKPGKAPQERPGTGVSGVFIIDTKGDPLIRKYGLDRSKIPAFRRYGRGRVLGTDGRLVVHYDGPRETVSLVFPGEGGPSRTKDGLRSTGWQKRQPVRLRAAKGGPEANDPGDYISLESSRKRKRHDDEDSSDDDQPVWRSIEGKAKAGQTSTTEPDGDESESSTEEIDEPDRDDALKWKSIQLNRRVKEHPSDIDSWMELVYHQDDLLNVGGTTDGRAADNAARSFSEIKLSMLESALPHAAGREDRERVLAALMFEGCKVWNSKTAAKKWADITEDDMDSFILWKTHLDFAMSDIATVQYDGMKMMLLDRIQRVIAKCGLNAKEDILEAIYVFLRATRFIHDSGYRELAVAAWQALIELNLFRPHQTQDQTEALAMLEEFWESEVARIGDPEAQGWKHFVNSGGNEDPPEAVTPDEAGDKTSSKDAYKAWGILEHSQERKAKMPARTLDDGTDDDPFRVVMFSDIEPLLFQIPDSFLYQVYEELIDALLLFCGLPPAFDMTSWTDLAQDDQFLAAAGTDLDLQPAWETGEEGEELQRKPPRFASGLCRARSSADLLFGGSSWFQLVDRAGTDSSIDMAWVQTLLKQLIHSQSMPQLAAYYLGVCFAREPAAIRKTAKAVLKKYPNEAELYNAYALAEYANGNVDVAIKVLSSATSLTTFEPASTASSLYKTWSWIELERAHKVAAAKRLCACVDESLRQPQLDDEPISRTTILKARQVLTGYAETCLYQGNVRQASVHFECLIMLSYLTGAEGSEPASASQGNISSAMDTSEGLSKELISSRRSPKMHELMLQFASRLLYWHASKGPFRRVFMREKLSRFIDLFPRNTIFLTLLEWADASIQVIDETRQVLDDRVLVKKQDCVSSRVFAIQHELARGNAHSTRAAFERAFRSDVCKSSVVIWKAYLRFTHSQRKRLRQAAKEGFYRALKHCPWDKSLMMEAFGTLIRDMKSEELRSVYSTMTSKGMRVHVDMEEYMDRRHLPLRTVRQLRWLRRPPPTGVHDMAHVDQPLESLRQAGGGASETQRGVKTLGEHTIPYLRRIFESHAGPDKTWTAAQVKTFMQRVQDNDDATPAAAHLLGQPDIDFNGFLAYMTSTDSAITIPWQRCDLSWPLASYYISSSHNTYLSGNQLSSDSTTAAYTNVLLRGCRCVEIDVWDGDESDAESSASSNSEAEHNDAIKAKKPKTKSKKSKFSMFKDKLPDSLSAKLEKTSLGKKLEDKDAAKHGAAAAKGHKAAGEVGPVEQPEVAMIEPRVLHGYTLTKEVSFRDVCIAIRESAFAVTDLPLIISLEVHCNAEQQTAMVKIMKEVWQGLLVAEPETPAQLLPTPDQLRGKILIKVKHVPADAAAVPETSDSGEDDRAPNNKAVQPKKVPKIIQELSRLGVYTQAVSFKDWTQPEAANPMHIFSLSENKFLDHHEKFGKDLFDHNKQYLMRAYPSGLRISSSNLNPPVFWGSGAQIVALNWQQADEGMMLNEGMFAGTGGYVLKPEGFRPNIESKPPHSTTSPRKALSLHITFLAAQSIPLPNDNTTAKGFKPYIKTEIHVDASHLSPLNDGHGHESEFKERTRTHRGCDVDFAGEKVSFSGIGGLIEELTFVRFTVRDDEIGRDDLAAWACVRLDRLGQGYRFIHLMDDKGKLTDGVVLVKVEKTLT</sequence>
<dbReference type="GO" id="GO:1902369">
    <property type="term" value="P:negative regulation of RNA catabolic process"/>
    <property type="evidence" value="ECO:0007669"/>
    <property type="project" value="TreeGrafter"/>
</dbReference>
<dbReference type="Gene3D" id="1.25.40.10">
    <property type="entry name" value="Tetratricopeptide repeat domain"/>
    <property type="match status" value="1"/>
</dbReference>
<evidence type="ECO:0000256" key="10">
    <source>
        <dbReference type="ARBA" id="ARBA00059664"/>
    </source>
</evidence>
<dbReference type="FunFam" id="3.20.20.190:FF:000039">
    <property type="entry name" value="Phosphoinositide phospholipase C"/>
    <property type="match status" value="1"/>
</dbReference>
<feature type="compositionally biased region" description="Basic and acidic residues" evidence="13">
    <location>
        <begin position="25"/>
        <end position="47"/>
    </location>
</feature>
<dbReference type="Proteomes" id="UP001163105">
    <property type="component" value="Unassembled WGS sequence"/>
</dbReference>
<dbReference type="InterPro" id="IPR017946">
    <property type="entry name" value="PLC-like_Pdiesterase_TIM-brl"/>
</dbReference>
<dbReference type="InterPro" id="IPR011990">
    <property type="entry name" value="TPR-like_helical_dom_sf"/>
</dbReference>
<feature type="region of interest" description="Disordered" evidence="13">
    <location>
        <begin position="1249"/>
        <end position="1280"/>
    </location>
</feature>
<evidence type="ECO:0000256" key="1">
    <source>
        <dbReference type="ARBA" id="ARBA00001195"/>
    </source>
</evidence>
<dbReference type="Gene3D" id="3.20.20.190">
    <property type="entry name" value="Phosphatidylinositol (PI) phosphodiesterase"/>
    <property type="match status" value="2"/>
</dbReference>
<dbReference type="PANTHER" id="PTHR13471">
    <property type="entry name" value="TETRATRICOPEPTIDE-LIKE HELICAL"/>
    <property type="match status" value="1"/>
</dbReference>
<evidence type="ECO:0000256" key="13">
    <source>
        <dbReference type="SAM" id="MobiDB-lite"/>
    </source>
</evidence>
<feature type="compositionally biased region" description="Basic residues" evidence="13">
    <location>
        <begin position="48"/>
        <end position="57"/>
    </location>
</feature>
<feature type="compositionally biased region" description="Basic residues" evidence="13">
    <location>
        <begin position="1269"/>
        <end position="1280"/>
    </location>
</feature>
<dbReference type="GO" id="GO:0004435">
    <property type="term" value="F:phosphatidylinositol-4,5-bisphosphate phospholipase C activity"/>
    <property type="evidence" value="ECO:0007669"/>
    <property type="project" value="UniProtKB-EC"/>
</dbReference>
<dbReference type="SMART" id="SM00148">
    <property type="entry name" value="PLCXc"/>
    <property type="match status" value="1"/>
</dbReference>
<reference evidence="15" key="1">
    <citation type="submission" date="2023-01" db="EMBL/GenBank/DDBJ databases">
        <title>The growth and conidiation of Purpureocillium lavendulum are regulated by nitrogen source and histone H3K14 acetylation.</title>
        <authorList>
            <person name="Tang P."/>
            <person name="Han J."/>
            <person name="Zhang C."/>
            <person name="Tang P."/>
            <person name="Qi F."/>
            <person name="Zhang K."/>
            <person name="Liang L."/>
        </authorList>
    </citation>
    <scope>NUCLEOTIDE SEQUENCE</scope>
    <source>
        <strain evidence="15">YMF1.00683</strain>
    </source>
</reference>
<comment type="caution">
    <text evidence="15">The sequence shown here is derived from an EMBL/GenBank/DDBJ whole genome shotgun (WGS) entry which is preliminary data.</text>
</comment>
<dbReference type="PROSITE" id="PS50007">
    <property type="entry name" value="PIPLC_X_DOMAIN"/>
    <property type="match status" value="1"/>
</dbReference>